<protein>
    <submittedName>
        <fullName evidence="1">Uncharacterized protein</fullName>
    </submittedName>
</protein>
<proteinExistence type="predicted"/>
<evidence type="ECO:0000313" key="1">
    <source>
        <dbReference type="EMBL" id="GAI71113.1"/>
    </source>
</evidence>
<dbReference type="EMBL" id="BARV01044358">
    <property type="protein sequence ID" value="GAI71113.1"/>
    <property type="molecule type" value="Genomic_DNA"/>
</dbReference>
<accession>X1QS93</accession>
<organism evidence="1">
    <name type="scientific">marine sediment metagenome</name>
    <dbReference type="NCBI Taxonomy" id="412755"/>
    <lineage>
        <taxon>unclassified sequences</taxon>
        <taxon>metagenomes</taxon>
        <taxon>ecological metagenomes</taxon>
    </lineage>
</organism>
<dbReference type="AlphaFoldDB" id="X1QS93"/>
<reference evidence="1" key="1">
    <citation type="journal article" date="2014" name="Front. Microbiol.">
        <title>High frequency of phylogenetically diverse reductive dehalogenase-homologous genes in deep subseafloor sedimentary metagenomes.</title>
        <authorList>
            <person name="Kawai M."/>
            <person name="Futagami T."/>
            <person name="Toyoda A."/>
            <person name="Takaki Y."/>
            <person name="Nishi S."/>
            <person name="Hori S."/>
            <person name="Arai W."/>
            <person name="Tsubouchi T."/>
            <person name="Morono Y."/>
            <person name="Uchiyama I."/>
            <person name="Ito T."/>
            <person name="Fujiyama A."/>
            <person name="Inagaki F."/>
            <person name="Takami H."/>
        </authorList>
    </citation>
    <scope>NUCLEOTIDE SEQUENCE</scope>
    <source>
        <strain evidence="1">Expedition CK06-06</strain>
    </source>
</reference>
<gene>
    <name evidence="1" type="ORF">S06H3_65695</name>
</gene>
<sequence>QLKHIFLRLPVDLRDIKKIGFTFMVEAAGIGLSSHFVRSRNRRLLQLSLQSVFSIP</sequence>
<comment type="caution">
    <text evidence="1">The sequence shown here is derived from an EMBL/GenBank/DDBJ whole genome shotgun (WGS) entry which is preliminary data.</text>
</comment>
<feature type="non-terminal residue" evidence="1">
    <location>
        <position position="1"/>
    </location>
</feature>
<name>X1QS93_9ZZZZ</name>